<evidence type="ECO:0000313" key="3">
    <source>
        <dbReference type="Proteomes" id="UP001420932"/>
    </source>
</evidence>
<dbReference type="EMBL" id="JBBNAF010000007">
    <property type="protein sequence ID" value="KAK9128134.1"/>
    <property type="molecule type" value="Genomic_DNA"/>
</dbReference>
<comment type="caution">
    <text evidence="2">The sequence shown here is derived from an EMBL/GenBank/DDBJ whole genome shotgun (WGS) entry which is preliminary data.</text>
</comment>
<evidence type="ECO:0000313" key="2">
    <source>
        <dbReference type="EMBL" id="KAK9128134.1"/>
    </source>
</evidence>
<proteinExistence type="predicted"/>
<dbReference type="Proteomes" id="UP001420932">
    <property type="component" value="Unassembled WGS sequence"/>
</dbReference>
<feature type="compositionally biased region" description="Polar residues" evidence="1">
    <location>
        <begin position="283"/>
        <end position="294"/>
    </location>
</feature>
<reference evidence="2 3" key="1">
    <citation type="submission" date="2024-01" db="EMBL/GenBank/DDBJ databases">
        <title>Genome assemblies of Stephania.</title>
        <authorList>
            <person name="Yang L."/>
        </authorList>
    </citation>
    <scope>NUCLEOTIDE SEQUENCE [LARGE SCALE GENOMIC DNA]</scope>
    <source>
        <strain evidence="2">YNDBR</strain>
        <tissue evidence="2">Leaf</tissue>
    </source>
</reference>
<protein>
    <submittedName>
        <fullName evidence="2">Uncharacterized protein</fullName>
    </submittedName>
</protein>
<accession>A0AAP0J644</accession>
<dbReference type="AlphaFoldDB" id="A0AAP0J644"/>
<feature type="region of interest" description="Disordered" evidence="1">
    <location>
        <begin position="1"/>
        <end position="21"/>
    </location>
</feature>
<feature type="compositionally biased region" description="Low complexity" evidence="1">
    <location>
        <begin position="1"/>
        <end position="18"/>
    </location>
</feature>
<sequence length="394" mass="43285">MVKTSNSSSSTPISANPNFGLRRHRTIPTAAQALSPPSPSSSTVIVDVDRDSPALSFLCNARRRRPGLAPALREMVIRRRCHCAVSPPAPLFAPLFRHHGFRLISPRYPYISAPLATNTAPQPSAPSTPRPPVQPTLLASAILRRRCSGPTPLPPLLASGSSLTKFQDLDGKRSLPKEFVWCLSCDSEETLLVRSMTRWSGRYTTIAVLTRVVDARGVRRKVGRLVCCGIEGRRRDEEMKWFDEIEKKIKVVEVEMVNREMKKMKKGIRVRYQRTSLLLPETKPTQRISASVSLGMQGEGTGGTGSSGKRKRGECIRVAAAEDVAAAEEGRRELSRPESGRREGARRSAARGEARRRGGLDDHVCAVAGAGSAGSAERRRRCTSRSSEEKEEVQ</sequence>
<name>A0AAP0J644_9MAGN</name>
<feature type="compositionally biased region" description="Gly residues" evidence="1">
    <location>
        <begin position="297"/>
        <end position="306"/>
    </location>
</feature>
<evidence type="ECO:0000256" key="1">
    <source>
        <dbReference type="SAM" id="MobiDB-lite"/>
    </source>
</evidence>
<gene>
    <name evidence="2" type="ORF">Syun_016931</name>
</gene>
<keyword evidence="3" id="KW-1185">Reference proteome</keyword>
<feature type="region of interest" description="Disordered" evidence="1">
    <location>
        <begin position="326"/>
        <end position="394"/>
    </location>
</feature>
<feature type="compositionally biased region" description="Basic and acidic residues" evidence="1">
    <location>
        <begin position="328"/>
        <end position="364"/>
    </location>
</feature>
<feature type="region of interest" description="Disordered" evidence="1">
    <location>
        <begin position="283"/>
        <end position="312"/>
    </location>
</feature>
<organism evidence="2 3">
    <name type="scientific">Stephania yunnanensis</name>
    <dbReference type="NCBI Taxonomy" id="152371"/>
    <lineage>
        <taxon>Eukaryota</taxon>
        <taxon>Viridiplantae</taxon>
        <taxon>Streptophyta</taxon>
        <taxon>Embryophyta</taxon>
        <taxon>Tracheophyta</taxon>
        <taxon>Spermatophyta</taxon>
        <taxon>Magnoliopsida</taxon>
        <taxon>Ranunculales</taxon>
        <taxon>Menispermaceae</taxon>
        <taxon>Menispermoideae</taxon>
        <taxon>Cissampelideae</taxon>
        <taxon>Stephania</taxon>
    </lineage>
</organism>